<evidence type="ECO:0000256" key="3">
    <source>
        <dbReference type="ARBA" id="ARBA00022490"/>
    </source>
</evidence>
<dbReference type="GO" id="GO:0009252">
    <property type="term" value="P:peptidoglycan biosynthetic process"/>
    <property type="evidence" value="ECO:0007669"/>
    <property type="project" value="UniProtKB-UniRule"/>
</dbReference>
<organism evidence="15">
    <name type="scientific">candidate division WOR-3 bacterium</name>
    <dbReference type="NCBI Taxonomy" id="2052148"/>
    <lineage>
        <taxon>Bacteria</taxon>
        <taxon>Bacteria division WOR-3</taxon>
    </lineage>
</organism>
<dbReference type="SUPFAM" id="SSF56059">
    <property type="entry name" value="Glutathione synthetase ATP-binding domain-like"/>
    <property type="match status" value="1"/>
</dbReference>
<comment type="subcellular location">
    <subcellularLocation>
        <location evidence="1 10">Cytoplasm</location>
    </subcellularLocation>
</comment>
<feature type="binding site" evidence="12">
    <location>
        <position position="257"/>
    </location>
    <ligand>
        <name>Mg(2+)</name>
        <dbReference type="ChEBI" id="CHEBI:18420"/>
        <label>1</label>
    </ligand>
</feature>
<dbReference type="Pfam" id="PF07478">
    <property type="entry name" value="Dala_Dala_lig_C"/>
    <property type="match status" value="1"/>
</dbReference>
<dbReference type="GO" id="GO:0005524">
    <property type="term" value="F:ATP binding"/>
    <property type="evidence" value="ECO:0007669"/>
    <property type="project" value="UniProtKB-UniRule"/>
</dbReference>
<dbReference type="GO" id="GO:0005737">
    <property type="term" value="C:cytoplasm"/>
    <property type="evidence" value="ECO:0007669"/>
    <property type="project" value="UniProtKB-SubCell"/>
</dbReference>
<dbReference type="PANTHER" id="PTHR23132:SF23">
    <property type="entry name" value="D-ALANINE--D-ALANINE LIGASE B"/>
    <property type="match status" value="1"/>
</dbReference>
<evidence type="ECO:0000256" key="8">
    <source>
        <dbReference type="ARBA" id="ARBA00022984"/>
    </source>
</evidence>
<dbReference type="InterPro" id="IPR011127">
    <property type="entry name" value="Dala_Dala_lig_N"/>
</dbReference>
<dbReference type="PANTHER" id="PTHR23132">
    <property type="entry name" value="D-ALANINE--D-ALANINE LIGASE"/>
    <property type="match status" value="1"/>
</dbReference>
<feature type="binding site" evidence="12">
    <location>
        <position position="259"/>
    </location>
    <ligand>
        <name>Mg(2+)</name>
        <dbReference type="ChEBI" id="CHEBI:18420"/>
        <label>2</label>
    </ligand>
</feature>
<comment type="pathway">
    <text evidence="10">Cell wall biogenesis; peptidoglycan biosynthesis.</text>
</comment>
<dbReference type="NCBIfam" id="NF002378">
    <property type="entry name" value="PRK01372.1"/>
    <property type="match status" value="1"/>
</dbReference>
<evidence type="ECO:0000256" key="1">
    <source>
        <dbReference type="ARBA" id="ARBA00004496"/>
    </source>
</evidence>
<comment type="similarity">
    <text evidence="2 10">Belongs to the D-alanine--D-alanine ligase family.</text>
</comment>
<dbReference type="Pfam" id="PF01820">
    <property type="entry name" value="Dala_Dala_lig_N"/>
    <property type="match status" value="2"/>
</dbReference>
<comment type="caution">
    <text evidence="15">The sequence shown here is derived from an EMBL/GenBank/DDBJ whole genome shotgun (WGS) entry which is preliminary data.</text>
</comment>
<evidence type="ECO:0000256" key="9">
    <source>
        <dbReference type="ARBA" id="ARBA00023316"/>
    </source>
</evidence>
<feature type="active site" evidence="11">
    <location>
        <position position="268"/>
    </location>
</feature>
<dbReference type="GO" id="GO:0071555">
    <property type="term" value="P:cell wall organization"/>
    <property type="evidence" value="ECO:0007669"/>
    <property type="project" value="UniProtKB-KW"/>
</dbReference>
<keyword evidence="12" id="KW-0479">Metal-binding</keyword>
<evidence type="ECO:0000256" key="11">
    <source>
        <dbReference type="PIRSR" id="PIRSR039102-1"/>
    </source>
</evidence>
<name>A0A7C4YCK6_UNCW3</name>
<dbReference type="NCBIfam" id="TIGR01205">
    <property type="entry name" value="D_ala_D_alaTIGR"/>
    <property type="match status" value="1"/>
</dbReference>
<keyword evidence="4 10" id="KW-0436">Ligase</keyword>
<dbReference type="InterPro" id="IPR000291">
    <property type="entry name" value="D-Ala_lig_Van_CS"/>
</dbReference>
<dbReference type="GO" id="GO:0008360">
    <property type="term" value="P:regulation of cell shape"/>
    <property type="evidence" value="ECO:0007669"/>
    <property type="project" value="UniProtKB-KW"/>
</dbReference>
<evidence type="ECO:0000256" key="5">
    <source>
        <dbReference type="ARBA" id="ARBA00022741"/>
    </source>
</evidence>
<protein>
    <recommendedName>
        <fullName evidence="10">D-alanine--D-alanine ligase</fullName>
        <ecNumber evidence="10">6.3.2.4</ecNumber>
    </recommendedName>
    <alternativeName>
        <fullName evidence="10">D-Ala-D-Ala ligase</fullName>
    </alternativeName>
    <alternativeName>
        <fullName evidence="10">D-alanylalanine synthetase</fullName>
    </alternativeName>
</protein>
<feature type="binding site" evidence="12">
    <location>
        <position position="257"/>
    </location>
    <ligand>
        <name>Mg(2+)</name>
        <dbReference type="ChEBI" id="CHEBI:18420"/>
        <label>2</label>
    </ligand>
</feature>
<dbReference type="PROSITE" id="PS50975">
    <property type="entry name" value="ATP_GRASP"/>
    <property type="match status" value="1"/>
</dbReference>
<keyword evidence="9 10" id="KW-0961">Cell wall biogenesis/degradation</keyword>
<dbReference type="Gene3D" id="3.30.470.20">
    <property type="entry name" value="ATP-grasp fold, B domain"/>
    <property type="match status" value="1"/>
</dbReference>
<evidence type="ECO:0000256" key="13">
    <source>
        <dbReference type="PROSITE-ProRule" id="PRU00409"/>
    </source>
</evidence>
<feature type="active site" evidence="11">
    <location>
        <position position="137"/>
    </location>
</feature>
<dbReference type="Gene3D" id="3.40.50.20">
    <property type="match status" value="1"/>
</dbReference>
<dbReference type="UniPathway" id="UPA00219"/>
<evidence type="ECO:0000256" key="7">
    <source>
        <dbReference type="ARBA" id="ARBA00022960"/>
    </source>
</evidence>
<keyword evidence="3 10" id="KW-0963">Cytoplasm</keyword>
<dbReference type="SUPFAM" id="SSF52440">
    <property type="entry name" value="PreATP-grasp domain"/>
    <property type="match status" value="1"/>
</dbReference>
<gene>
    <name evidence="10" type="primary">ddl</name>
    <name evidence="15" type="ORF">ENV67_04170</name>
</gene>
<comment type="function">
    <text evidence="10">Cell wall formation.</text>
</comment>
<dbReference type="AlphaFoldDB" id="A0A7C4YCK6"/>
<keyword evidence="8 10" id="KW-0573">Peptidoglycan synthesis</keyword>
<evidence type="ECO:0000256" key="6">
    <source>
        <dbReference type="ARBA" id="ARBA00022840"/>
    </source>
</evidence>
<keyword evidence="7 10" id="KW-0133">Cell shape</keyword>
<dbReference type="EC" id="6.3.2.4" evidence="10"/>
<dbReference type="InterPro" id="IPR016185">
    <property type="entry name" value="PreATP-grasp_dom_sf"/>
</dbReference>
<keyword evidence="12" id="KW-0464">Manganese</keyword>
<keyword evidence="6 13" id="KW-0067">ATP-binding</keyword>
<evidence type="ECO:0000256" key="10">
    <source>
        <dbReference type="HAMAP-Rule" id="MF_00047"/>
    </source>
</evidence>
<dbReference type="InterPro" id="IPR005905">
    <property type="entry name" value="D_ala_D_ala"/>
</dbReference>
<dbReference type="EMBL" id="DTHG01000051">
    <property type="protein sequence ID" value="HGW91720.1"/>
    <property type="molecule type" value="Genomic_DNA"/>
</dbReference>
<feature type="active site" evidence="11">
    <location>
        <position position="13"/>
    </location>
</feature>
<dbReference type="InterPro" id="IPR013815">
    <property type="entry name" value="ATP_grasp_subdomain_1"/>
</dbReference>
<sequence length="295" mass="33156">MRIGVLYGGWSPEREISLISGKNVYEALKKKGYDAILIDVQKDFVERIKKEKIDIAFNMIHGTPGEDGILQGVLEFLGIPYTGSGIQGAILSMDKIISKKIFLSSGIPTPDFIYPVDEENLEIERFPVVVKPRSQGSSVGVSIVDDYNSLKNALEEAKKYGEYFIEEYIDGMIATCGILGETPLPVLELVPRRRRFYDYIAKYTDGETEFICPARLDEKTTEEVQNIALKVHRLLSLRDFSGIDFVIKDNKYPYVLEANSIPGMTPLSDLPKEANVIGLSYDDVVERILRAGMER</sequence>
<evidence type="ECO:0000259" key="14">
    <source>
        <dbReference type="PROSITE" id="PS50975"/>
    </source>
</evidence>
<evidence type="ECO:0000256" key="12">
    <source>
        <dbReference type="PIRSR" id="PIRSR039102-3"/>
    </source>
</evidence>
<feature type="binding site" evidence="12">
    <location>
        <position position="244"/>
    </location>
    <ligand>
        <name>Mg(2+)</name>
        <dbReference type="ChEBI" id="CHEBI:18420"/>
        <label>1</label>
    </ligand>
</feature>
<dbReference type="GO" id="GO:0046872">
    <property type="term" value="F:metal ion binding"/>
    <property type="evidence" value="ECO:0007669"/>
    <property type="project" value="UniProtKB-KW"/>
</dbReference>
<dbReference type="HAMAP" id="MF_00047">
    <property type="entry name" value="Dala_Dala_lig"/>
    <property type="match status" value="1"/>
</dbReference>
<keyword evidence="12" id="KW-0460">Magnesium</keyword>
<accession>A0A7C4YCK6</accession>
<comment type="cofactor">
    <cofactor evidence="12">
        <name>Mg(2+)</name>
        <dbReference type="ChEBI" id="CHEBI:18420"/>
    </cofactor>
    <cofactor evidence="12">
        <name>Mn(2+)</name>
        <dbReference type="ChEBI" id="CHEBI:29035"/>
    </cofactor>
    <text evidence="12">Binds 2 magnesium or manganese ions per subunit.</text>
</comment>
<dbReference type="GO" id="GO:0008716">
    <property type="term" value="F:D-alanine-D-alanine ligase activity"/>
    <property type="evidence" value="ECO:0007669"/>
    <property type="project" value="UniProtKB-UniRule"/>
</dbReference>
<dbReference type="InterPro" id="IPR011761">
    <property type="entry name" value="ATP-grasp"/>
</dbReference>
<reference evidence="15" key="1">
    <citation type="journal article" date="2020" name="mSystems">
        <title>Genome- and Community-Level Interaction Insights into Carbon Utilization and Element Cycling Functions of Hydrothermarchaeota in Hydrothermal Sediment.</title>
        <authorList>
            <person name="Zhou Z."/>
            <person name="Liu Y."/>
            <person name="Xu W."/>
            <person name="Pan J."/>
            <person name="Luo Z.H."/>
            <person name="Li M."/>
        </authorList>
    </citation>
    <scope>NUCLEOTIDE SEQUENCE [LARGE SCALE GENOMIC DNA]</scope>
    <source>
        <strain evidence="15">SpSt-780</strain>
    </source>
</reference>
<dbReference type="InterPro" id="IPR011095">
    <property type="entry name" value="Dala_Dala_lig_C"/>
</dbReference>
<dbReference type="Gene3D" id="3.30.1490.20">
    <property type="entry name" value="ATP-grasp fold, A domain"/>
    <property type="match status" value="1"/>
</dbReference>
<dbReference type="PROSITE" id="PS00843">
    <property type="entry name" value="DALA_DALA_LIGASE_1"/>
    <property type="match status" value="1"/>
</dbReference>
<feature type="domain" description="ATP-grasp" evidence="14">
    <location>
        <begin position="99"/>
        <end position="290"/>
    </location>
</feature>
<dbReference type="PIRSF" id="PIRSF039102">
    <property type="entry name" value="Ddl/VanB"/>
    <property type="match status" value="1"/>
</dbReference>
<keyword evidence="5 13" id="KW-0547">Nucleotide-binding</keyword>
<evidence type="ECO:0000313" key="15">
    <source>
        <dbReference type="EMBL" id="HGW91720.1"/>
    </source>
</evidence>
<proteinExistence type="inferred from homology"/>
<evidence type="ECO:0000256" key="4">
    <source>
        <dbReference type="ARBA" id="ARBA00022598"/>
    </source>
</evidence>
<comment type="catalytic activity">
    <reaction evidence="10">
        <text>2 D-alanine + ATP = D-alanyl-D-alanine + ADP + phosphate + H(+)</text>
        <dbReference type="Rhea" id="RHEA:11224"/>
        <dbReference type="ChEBI" id="CHEBI:15378"/>
        <dbReference type="ChEBI" id="CHEBI:30616"/>
        <dbReference type="ChEBI" id="CHEBI:43474"/>
        <dbReference type="ChEBI" id="CHEBI:57416"/>
        <dbReference type="ChEBI" id="CHEBI:57822"/>
        <dbReference type="ChEBI" id="CHEBI:456216"/>
        <dbReference type="EC" id="6.3.2.4"/>
    </reaction>
</comment>
<evidence type="ECO:0000256" key="2">
    <source>
        <dbReference type="ARBA" id="ARBA00010871"/>
    </source>
</evidence>